<keyword evidence="2" id="KW-0274">FAD</keyword>
<name>A0A939J525_9HYPH</name>
<dbReference type="Pfam" id="PF00941">
    <property type="entry name" value="FAD_binding_5"/>
    <property type="match status" value="1"/>
</dbReference>
<evidence type="ECO:0000313" key="6">
    <source>
        <dbReference type="Proteomes" id="UP000664096"/>
    </source>
</evidence>
<dbReference type="InterPro" id="IPR016167">
    <property type="entry name" value="FAD-bd_PCMH_sub1"/>
</dbReference>
<dbReference type="EMBL" id="JAEKJZ010000004">
    <property type="protein sequence ID" value="MBN9672237.1"/>
    <property type="molecule type" value="Genomic_DNA"/>
</dbReference>
<dbReference type="InterPro" id="IPR036318">
    <property type="entry name" value="FAD-bd_PCMH-like_sf"/>
</dbReference>
<keyword evidence="3" id="KW-0560">Oxidoreductase</keyword>
<dbReference type="SUPFAM" id="SSF55447">
    <property type="entry name" value="CO dehydrogenase flavoprotein C-terminal domain-like"/>
    <property type="match status" value="1"/>
</dbReference>
<dbReference type="InterPro" id="IPR016166">
    <property type="entry name" value="FAD-bd_PCMH"/>
</dbReference>
<dbReference type="InterPro" id="IPR005107">
    <property type="entry name" value="CO_DH_flav_C"/>
</dbReference>
<dbReference type="Gene3D" id="3.30.43.10">
    <property type="entry name" value="Uridine Diphospho-n-acetylenolpyruvylglucosamine Reductase, domain 2"/>
    <property type="match status" value="1"/>
</dbReference>
<dbReference type="PANTHER" id="PTHR42659">
    <property type="entry name" value="XANTHINE DEHYDROGENASE SUBUNIT C-RELATED"/>
    <property type="match status" value="1"/>
</dbReference>
<dbReference type="PROSITE" id="PS51387">
    <property type="entry name" value="FAD_PCMH"/>
    <property type="match status" value="1"/>
</dbReference>
<dbReference type="GO" id="GO:0016491">
    <property type="term" value="F:oxidoreductase activity"/>
    <property type="evidence" value="ECO:0007669"/>
    <property type="project" value="UniProtKB-KW"/>
</dbReference>
<dbReference type="InterPro" id="IPR002346">
    <property type="entry name" value="Mopterin_DH_FAD-bd"/>
</dbReference>
<dbReference type="InterPro" id="IPR016169">
    <property type="entry name" value="FAD-bd_PCMH_sub2"/>
</dbReference>
<dbReference type="PANTHER" id="PTHR42659:SF2">
    <property type="entry name" value="XANTHINE DEHYDROGENASE SUBUNIT C-RELATED"/>
    <property type="match status" value="1"/>
</dbReference>
<dbReference type="RefSeq" id="WP_207142096.1">
    <property type="nucleotide sequence ID" value="NZ_JAEKJZ010000004.1"/>
</dbReference>
<feature type="domain" description="FAD-binding PCMH-type" evidence="4">
    <location>
        <begin position="1"/>
        <end position="168"/>
    </location>
</feature>
<evidence type="ECO:0000256" key="1">
    <source>
        <dbReference type="ARBA" id="ARBA00022630"/>
    </source>
</evidence>
<dbReference type="Pfam" id="PF03450">
    <property type="entry name" value="CO_deh_flav_C"/>
    <property type="match status" value="1"/>
</dbReference>
<gene>
    <name evidence="5" type="ORF">JF539_17930</name>
</gene>
<protein>
    <submittedName>
        <fullName evidence="5">Xanthine dehydrogenase family protein subunit M</fullName>
    </submittedName>
</protein>
<dbReference type="SMART" id="SM01092">
    <property type="entry name" value="CO_deh_flav_C"/>
    <property type="match status" value="1"/>
</dbReference>
<sequence length="280" mass="28730">MQFHRPETVEHALSLMADGSVSLLAGGTDFFPSRQGQTAREPVLDLSRIAALKGIAKVGGVWRIGATTTWSEIKNAALPLQFKALQLAAAEVGSIQIQNAGTIAGNICNASPAADGVPPLLAMDAAVEVAGPGGVRTVPVADFITGVRKTALAPGEMVTAILVQDAPDGRSAFLKLGARRYLVISIAMVAAAVECAADGALAKVAVAVGSCSAVAQRMASLEKGLIGTAPGSDAFMDLLSKAELPELSPIDDVRGSADYRMDVAKTLIGRAIERACEGRA</sequence>
<dbReference type="SUPFAM" id="SSF56176">
    <property type="entry name" value="FAD-binding/transporter-associated domain-like"/>
    <property type="match status" value="1"/>
</dbReference>
<reference evidence="5" key="1">
    <citation type="submission" date="2020-12" db="EMBL/GenBank/DDBJ databases">
        <title>Oil enriched cultivation method for isolating marine PHA-producing bacteria.</title>
        <authorList>
            <person name="Zheng W."/>
            <person name="Yu S."/>
            <person name="Huang Y."/>
        </authorList>
    </citation>
    <scope>NUCLEOTIDE SEQUENCE</scope>
    <source>
        <strain evidence="5">SY-2-12</strain>
    </source>
</reference>
<evidence type="ECO:0000313" key="5">
    <source>
        <dbReference type="EMBL" id="MBN9672237.1"/>
    </source>
</evidence>
<dbReference type="GO" id="GO:0071949">
    <property type="term" value="F:FAD binding"/>
    <property type="evidence" value="ECO:0007669"/>
    <property type="project" value="InterPro"/>
</dbReference>
<dbReference type="Gene3D" id="3.30.465.10">
    <property type="match status" value="1"/>
</dbReference>
<dbReference type="Proteomes" id="UP000664096">
    <property type="component" value="Unassembled WGS sequence"/>
</dbReference>
<dbReference type="Gene3D" id="3.30.390.50">
    <property type="entry name" value="CO dehydrogenase flavoprotein, C-terminal domain"/>
    <property type="match status" value="1"/>
</dbReference>
<evidence type="ECO:0000256" key="2">
    <source>
        <dbReference type="ARBA" id="ARBA00022827"/>
    </source>
</evidence>
<keyword evidence="1" id="KW-0285">Flavoprotein</keyword>
<comment type="caution">
    <text evidence="5">The sequence shown here is derived from an EMBL/GenBank/DDBJ whole genome shotgun (WGS) entry which is preliminary data.</text>
</comment>
<proteinExistence type="predicted"/>
<organism evidence="5 6">
    <name type="scientific">Roseibium aggregatum</name>
    <dbReference type="NCBI Taxonomy" id="187304"/>
    <lineage>
        <taxon>Bacteria</taxon>
        <taxon>Pseudomonadati</taxon>
        <taxon>Pseudomonadota</taxon>
        <taxon>Alphaproteobacteria</taxon>
        <taxon>Hyphomicrobiales</taxon>
        <taxon>Stappiaceae</taxon>
        <taxon>Roseibium</taxon>
    </lineage>
</organism>
<evidence type="ECO:0000259" key="4">
    <source>
        <dbReference type="PROSITE" id="PS51387"/>
    </source>
</evidence>
<accession>A0A939J525</accession>
<dbReference type="AlphaFoldDB" id="A0A939J525"/>
<evidence type="ECO:0000256" key="3">
    <source>
        <dbReference type="ARBA" id="ARBA00023002"/>
    </source>
</evidence>
<dbReference type="InterPro" id="IPR036683">
    <property type="entry name" value="CO_DH_flav_C_dom_sf"/>
</dbReference>
<dbReference type="InterPro" id="IPR051312">
    <property type="entry name" value="Diverse_Substr_Oxidored"/>
</dbReference>